<protein>
    <submittedName>
        <fullName evidence="2">Uncharacterized protein</fullName>
    </submittedName>
</protein>
<evidence type="ECO:0000256" key="1">
    <source>
        <dbReference type="SAM" id="MobiDB-lite"/>
    </source>
</evidence>
<name>C6M7C8_NEISI</name>
<gene>
    <name evidence="2" type="ORF">NEISICOT_02435</name>
</gene>
<organism evidence="2 3">
    <name type="scientific">Neisseria sicca ATCC 29256</name>
    <dbReference type="NCBI Taxonomy" id="547045"/>
    <lineage>
        <taxon>Bacteria</taxon>
        <taxon>Pseudomonadati</taxon>
        <taxon>Pseudomonadota</taxon>
        <taxon>Betaproteobacteria</taxon>
        <taxon>Neisseriales</taxon>
        <taxon>Neisseriaceae</taxon>
        <taxon>Neisseria</taxon>
    </lineage>
</organism>
<dbReference type="EMBL" id="ACKO02000015">
    <property type="protein sequence ID" value="EET43851.1"/>
    <property type="molecule type" value="Genomic_DNA"/>
</dbReference>
<reference evidence="2" key="1">
    <citation type="submission" date="2009-07" db="EMBL/GenBank/DDBJ databases">
        <authorList>
            <person name="Weinstock G."/>
            <person name="Sodergren E."/>
            <person name="Clifton S."/>
            <person name="Fulton L."/>
            <person name="Fulton B."/>
            <person name="Courtney L."/>
            <person name="Fronick C."/>
            <person name="Harrison M."/>
            <person name="Strong C."/>
            <person name="Farmer C."/>
            <person name="Delahaunty K."/>
            <person name="Markovic C."/>
            <person name="Hall O."/>
            <person name="Minx P."/>
            <person name="Tomlinson C."/>
            <person name="Mitreva M."/>
            <person name="Nelson J."/>
            <person name="Hou S."/>
            <person name="Wollam A."/>
            <person name="Pepin K.H."/>
            <person name="Johnson M."/>
            <person name="Bhonagiri V."/>
            <person name="Nash W.E."/>
            <person name="Warren W."/>
            <person name="Chinwalla A."/>
            <person name="Mardis E.R."/>
            <person name="Wilson R.K."/>
        </authorList>
    </citation>
    <scope>NUCLEOTIDE SEQUENCE [LARGE SCALE GENOMIC DNA]</scope>
    <source>
        <strain evidence="2">ATCC 29256</strain>
    </source>
</reference>
<proteinExistence type="predicted"/>
<feature type="compositionally biased region" description="Basic residues" evidence="1">
    <location>
        <begin position="7"/>
        <end position="16"/>
    </location>
</feature>
<accession>C6M7C8</accession>
<dbReference type="Proteomes" id="UP000005365">
    <property type="component" value="Unassembled WGS sequence"/>
</dbReference>
<comment type="caution">
    <text evidence="2">The sequence shown here is derived from an EMBL/GenBank/DDBJ whole genome shotgun (WGS) entry which is preliminary data.</text>
</comment>
<evidence type="ECO:0000313" key="2">
    <source>
        <dbReference type="EMBL" id="EET43851.1"/>
    </source>
</evidence>
<dbReference type="AlphaFoldDB" id="C6M7C8"/>
<keyword evidence="3" id="KW-1185">Reference proteome</keyword>
<feature type="region of interest" description="Disordered" evidence="1">
    <location>
        <begin position="1"/>
        <end position="55"/>
    </location>
</feature>
<evidence type="ECO:0000313" key="3">
    <source>
        <dbReference type="Proteomes" id="UP000005365"/>
    </source>
</evidence>
<sequence>MLILKQAKNRKGRLKTGKSVFRRPFPFQSTMKKRQSDGHHLSSSPIIPPRNDIVN</sequence>